<accession>A0ABN0BXA1</accession>
<protein>
    <submittedName>
        <fullName evidence="1">Redox-sensing transcriptional repressor Rex</fullName>
    </submittedName>
</protein>
<dbReference type="Proteomes" id="UP000003412">
    <property type="component" value="Chromosome"/>
</dbReference>
<proteinExistence type="predicted"/>
<evidence type="ECO:0000313" key="1">
    <source>
        <dbReference type="EMBL" id="EFR87690.1"/>
    </source>
</evidence>
<evidence type="ECO:0000313" key="2">
    <source>
        <dbReference type="Proteomes" id="UP000003412"/>
    </source>
</evidence>
<organism evidence="1 2">
    <name type="scientific">Listeria marthii FSL S4-120</name>
    <dbReference type="NCBI Taxonomy" id="702457"/>
    <lineage>
        <taxon>Bacteria</taxon>
        <taxon>Bacillati</taxon>
        <taxon>Bacillota</taxon>
        <taxon>Bacilli</taxon>
        <taxon>Bacillales</taxon>
        <taxon>Listeriaceae</taxon>
        <taxon>Listeria</taxon>
    </lineage>
</organism>
<comment type="caution">
    <text evidence="1">The sequence shown here is derived from an EMBL/GenBank/DDBJ whole genome shotgun (WGS) entry which is preliminary data.</text>
</comment>
<reference evidence="1 2" key="1">
    <citation type="journal article" date="2010" name="Microbiol. Resour. Announc.">
        <title>Comparative genomics of the bacterial genus Listeria: Genome evolution is characterized by limited gene acquisition and limited gene loss.</title>
        <authorList>
            <person name="den Bakker H.C."/>
            <person name="Cummings C.A."/>
            <person name="Ferreira V."/>
            <person name="Vatta P."/>
            <person name="Orsi R.H."/>
            <person name="Degoricija L."/>
            <person name="Barker M."/>
            <person name="Petrauskene O."/>
            <person name="Furtado M.R."/>
            <person name="Wiedmann M."/>
        </authorList>
    </citation>
    <scope>NUCLEOTIDE SEQUENCE [LARGE SCALE GENOMIC DNA]</scope>
    <source>
        <strain evidence="1 2">FSL S4-120</strain>
    </source>
</reference>
<dbReference type="EMBL" id="ADXF01000648">
    <property type="protein sequence ID" value="EFR87690.1"/>
    <property type="molecule type" value="Genomic_DNA"/>
</dbReference>
<gene>
    <name evidence="1" type="ORF">NT05LM_1751</name>
</gene>
<name>A0ABN0BXA1_9LIST</name>
<sequence length="49" mass="5623">MDFLIKAIKPSKQIHMGTKEPAKVAQIIAKTIIAKYRSITFPPYLVQFF</sequence>
<keyword evidence="2" id="KW-1185">Reference proteome</keyword>